<sequence length="64" mass="6916">MTEALAPNDDISPPATNADTNSFLRPDFLPRPFAVSLATVKLPVAGFQITLKILFIVVALYSLL</sequence>
<name>A0A639AFF5_SALER</name>
<keyword evidence="1" id="KW-0472">Membrane</keyword>
<evidence type="ECO:0000313" key="2">
    <source>
        <dbReference type="EMBL" id="EDI7371009.1"/>
    </source>
</evidence>
<dbReference type="EMBL" id="AAMMBM010000001">
    <property type="protein sequence ID" value="EDI7371009.1"/>
    <property type="molecule type" value="Genomic_DNA"/>
</dbReference>
<protein>
    <submittedName>
        <fullName evidence="2">Uncharacterized protein</fullName>
    </submittedName>
</protein>
<reference evidence="2" key="1">
    <citation type="submission" date="2019-10" db="EMBL/GenBank/DDBJ databases">
        <authorList>
            <consortium name="GenomeTrakr network: Whole genome sequencing for foodborne pathogen traceback"/>
        </authorList>
    </citation>
    <scope>NUCLEOTIDE SEQUENCE</scope>
    <source>
        <strain evidence="2">FSIS31902729</strain>
    </source>
</reference>
<keyword evidence="1" id="KW-1133">Transmembrane helix</keyword>
<proteinExistence type="predicted"/>
<dbReference type="AlphaFoldDB" id="A0A639AFF5"/>
<accession>A0A639AFF5</accession>
<gene>
    <name evidence="2" type="ORF">GD510_00010</name>
</gene>
<organism evidence="2">
    <name type="scientific">Salmonella enterica</name>
    <name type="common">Salmonella choleraesuis</name>
    <dbReference type="NCBI Taxonomy" id="28901"/>
    <lineage>
        <taxon>Bacteria</taxon>
        <taxon>Pseudomonadati</taxon>
        <taxon>Pseudomonadota</taxon>
        <taxon>Gammaproteobacteria</taxon>
        <taxon>Enterobacterales</taxon>
        <taxon>Enterobacteriaceae</taxon>
        <taxon>Salmonella</taxon>
    </lineage>
</organism>
<feature type="transmembrane region" description="Helical" evidence="1">
    <location>
        <begin position="42"/>
        <end position="63"/>
    </location>
</feature>
<keyword evidence="1" id="KW-0812">Transmembrane</keyword>
<comment type="caution">
    <text evidence="2">The sequence shown here is derived from an EMBL/GenBank/DDBJ whole genome shotgun (WGS) entry which is preliminary data.</text>
</comment>
<evidence type="ECO:0000256" key="1">
    <source>
        <dbReference type="SAM" id="Phobius"/>
    </source>
</evidence>